<organism evidence="1 2">
    <name type="scientific">Laetiporus sulphureus 93-53</name>
    <dbReference type="NCBI Taxonomy" id="1314785"/>
    <lineage>
        <taxon>Eukaryota</taxon>
        <taxon>Fungi</taxon>
        <taxon>Dikarya</taxon>
        <taxon>Basidiomycota</taxon>
        <taxon>Agaricomycotina</taxon>
        <taxon>Agaricomycetes</taxon>
        <taxon>Polyporales</taxon>
        <taxon>Laetiporus</taxon>
    </lineage>
</organism>
<evidence type="ECO:0000313" key="2">
    <source>
        <dbReference type="Proteomes" id="UP000076871"/>
    </source>
</evidence>
<name>A0A165H407_9APHY</name>
<gene>
    <name evidence="1" type="ORF">LAESUDRAFT_720408</name>
</gene>
<dbReference type="Proteomes" id="UP000076871">
    <property type="component" value="Unassembled WGS sequence"/>
</dbReference>
<proteinExistence type="predicted"/>
<reference evidence="1 2" key="1">
    <citation type="journal article" date="2016" name="Mol. Biol. Evol.">
        <title>Comparative Genomics of Early-Diverging Mushroom-Forming Fungi Provides Insights into the Origins of Lignocellulose Decay Capabilities.</title>
        <authorList>
            <person name="Nagy L.G."/>
            <person name="Riley R."/>
            <person name="Tritt A."/>
            <person name="Adam C."/>
            <person name="Daum C."/>
            <person name="Floudas D."/>
            <person name="Sun H."/>
            <person name="Yadav J.S."/>
            <person name="Pangilinan J."/>
            <person name="Larsson K.H."/>
            <person name="Matsuura K."/>
            <person name="Barry K."/>
            <person name="Labutti K."/>
            <person name="Kuo R."/>
            <person name="Ohm R.A."/>
            <person name="Bhattacharya S.S."/>
            <person name="Shirouzu T."/>
            <person name="Yoshinaga Y."/>
            <person name="Martin F.M."/>
            <person name="Grigoriev I.V."/>
            <person name="Hibbett D.S."/>
        </authorList>
    </citation>
    <scope>NUCLEOTIDE SEQUENCE [LARGE SCALE GENOMIC DNA]</scope>
    <source>
        <strain evidence="1 2">93-53</strain>
    </source>
</reference>
<dbReference type="RefSeq" id="XP_040768951.1">
    <property type="nucleotide sequence ID" value="XM_040907808.1"/>
</dbReference>
<protein>
    <submittedName>
        <fullName evidence="1">Uncharacterized protein</fullName>
    </submittedName>
</protein>
<accession>A0A165H407</accession>
<dbReference type="EMBL" id="KV427607">
    <property type="protein sequence ID" value="KZT11211.1"/>
    <property type="molecule type" value="Genomic_DNA"/>
</dbReference>
<sequence>MCTNRKTGSQNLSELKAVGEVWRRSARGATSATSLVPRSANTGASRCHGVNTTSIVDSHPEPLFLHVDLGSNKELKVRPGEGSCSLGRTRYGAIDQDTALAVVAGESRTRDSREAFGLFRWIVSKEMYIRWDARVLK</sequence>
<keyword evidence="2" id="KW-1185">Reference proteome</keyword>
<dbReference type="AlphaFoldDB" id="A0A165H407"/>
<dbReference type="GeneID" id="63824837"/>
<dbReference type="InParanoid" id="A0A165H407"/>
<evidence type="ECO:0000313" key="1">
    <source>
        <dbReference type="EMBL" id="KZT11211.1"/>
    </source>
</evidence>